<dbReference type="SUPFAM" id="SSF56322">
    <property type="entry name" value="ADC synthase"/>
    <property type="match status" value="1"/>
</dbReference>
<evidence type="ECO:0000256" key="2">
    <source>
        <dbReference type="ARBA" id="ARBA00005297"/>
    </source>
</evidence>
<dbReference type="PANTHER" id="PTHR42839">
    <property type="entry name" value="ISOCHORISMATE SYNTHASE ENTC"/>
    <property type="match status" value="1"/>
</dbReference>
<accession>A0A011NX25</accession>
<evidence type="ECO:0000256" key="3">
    <source>
        <dbReference type="ARBA" id="ARBA00012824"/>
    </source>
</evidence>
<dbReference type="InterPro" id="IPR015890">
    <property type="entry name" value="Chorismate_C"/>
</dbReference>
<evidence type="ECO:0000256" key="4">
    <source>
        <dbReference type="ARBA" id="ARBA00023235"/>
    </source>
</evidence>
<gene>
    <name evidence="7" type="primary">dhbC</name>
    <name evidence="7" type="ORF">AW10_02175</name>
</gene>
<comment type="similarity">
    <text evidence="2">Belongs to the isochorismate synthase family.</text>
</comment>
<comment type="caution">
    <text evidence="7">The sequence shown here is derived from an EMBL/GenBank/DDBJ whole genome shotgun (WGS) entry which is preliminary data.</text>
</comment>
<evidence type="ECO:0000313" key="8">
    <source>
        <dbReference type="Proteomes" id="UP000021816"/>
    </source>
</evidence>
<dbReference type="AlphaFoldDB" id="A0A011NX25"/>
<dbReference type="InterPro" id="IPR005801">
    <property type="entry name" value="ADC_synthase"/>
</dbReference>
<comment type="catalytic activity">
    <reaction evidence="1">
        <text>chorismate = isochorismate</text>
        <dbReference type="Rhea" id="RHEA:18985"/>
        <dbReference type="ChEBI" id="CHEBI:29748"/>
        <dbReference type="ChEBI" id="CHEBI:29780"/>
        <dbReference type="EC" id="5.4.4.2"/>
    </reaction>
</comment>
<dbReference type="EMBL" id="JEMX01000045">
    <property type="protein sequence ID" value="EXI79876.1"/>
    <property type="molecule type" value="Genomic_DNA"/>
</dbReference>
<feature type="domain" description="Chorismate-utilising enzyme C-terminal" evidence="6">
    <location>
        <begin position="71"/>
        <end position="322"/>
    </location>
</feature>
<dbReference type="Pfam" id="PF00425">
    <property type="entry name" value="Chorismate_bind"/>
    <property type="match status" value="1"/>
</dbReference>
<evidence type="ECO:0000256" key="1">
    <source>
        <dbReference type="ARBA" id="ARBA00000799"/>
    </source>
</evidence>
<dbReference type="InterPro" id="IPR004561">
    <property type="entry name" value="IsoChor_synthase"/>
</dbReference>
<dbReference type="GO" id="GO:0008909">
    <property type="term" value="F:isochorismate synthase activity"/>
    <property type="evidence" value="ECO:0007669"/>
    <property type="project" value="UniProtKB-EC"/>
</dbReference>
<evidence type="ECO:0000313" key="7">
    <source>
        <dbReference type="EMBL" id="EXI79876.1"/>
    </source>
</evidence>
<dbReference type="PANTHER" id="PTHR42839:SF2">
    <property type="entry name" value="ISOCHORISMATE SYNTHASE ENTC"/>
    <property type="match status" value="1"/>
</dbReference>
<name>A0A011NX25_9PROT</name>
<organism evidence="7 8">
    <name type="scientific">Candidatus Accumulibacter appositus</name>
    <dbReference type="NCBI Taxonomy" id="1454003"/>
    <lineage>
        <taxon>Bacteria</taxon>
        <taxon>Pseudomonadati</taxon>
        <taxon>Pseudomonadota</taxon>
        <taxon>Betaproteobacteria</taxon>
        <taxon>Candidatus Accumulibacter</taxon>
    </lineage>
</organism>
<dbReference type="EC" id="5.4.4.2" evidence="3"/>
<dbReference type="PATRIC" id="fig|1454003.3.peg.2217"/>
<dbReference type="Gene3D" id="3.60.120.10">
    <property type="entry name" value="Anthranilate synthase"/>
    <property type="match status" value="1"/>
</dbReference>
<sequence length="349" mass="36532">MPNARLLVPAILLVNRAGCCTATFSCAVREGEGAFERWRTALRAAQPRDRRPGAAAVSGVVQRRSAALADRAFLARARAALAEIASGGLDKLVLARSIHFDCASRIAVAPVLAALADRHPECAIYGVGEREQCFVGATPERLVALRQGVVEADALAGTAWLTVAPPAGSLHSLALQHDKNTREQQLVVDAVRAALAPLCAALASPTAAEVLQLRELQHLRTRVRGRVLAGVGLFDLIARLHPTPAVGGTPSSAARHWLRSHGDRRGAWYSGGIGWIDRDGDGEVVVALRCARIKGRQAELFAGAGIVAGSDPAQELAETEAKLAVIADALRQALGQGKGSAPGQASRSA</sequence>
<dbReference type="NCBIfam" id="TIGR00543">
    <property type="entry name" value="isochor_syn"/>
    <property type="match status" value="1"/>
</dbReference>
<proteinExistence type="inferred from homology"/>
<evidence type="ECO:0000259" key="6">
    <source>
        <dbReference type="Pfam" id="PF00425"/>
    </source>
</evidence>
<dbReference type="STRING" id="1454003.AW10_02175"/>
<reference evidence="7 8" key="1">
    <citation type="submission" date="2014-02" db="EMBL/GenBank/DDBJ databases">
        <title>Expanding our view of genomic diversity in Candidatus Accumulibacter clades.</title>
        <authorList>
            <person name="Skennerton C.T."/>
            <person name="Barr J.J."/>
            <person name="Slater F.R."/>
            <person name="Bond P.L."/>
            <person name="Tyson G.W."/>
        </authorList>
    </citation>
    <scope>NUCLEOTIDE SEQUENCE [LARGE SCALE GENOMIC DNA]</scope>
    <source>
        <strain evidence="8">BA-92</strain>
    </source>
</reference>
<dbReference type="Proteomes" id="UP000021816">
    <property type="component" value="Unassembled WGS sequence"/>
</dbReference>
<evidence type="ECO:0000256" key="5">
    <source>
        <dbReference type="ARBA" id="ARBA00041564"/>
    </source>
</evidence>
<protein>
    <recommendedName>
        <fullName evidence="3">isochorismate synthase</fullName>
        <ecNumber evidence="3">5.4.4.2</ecNumber>
    </recommendedName>
    <alternativeName>
        <fullName evidence="5">Isochorismate mutase</fullName>
    </alternativeName>
</protein>
<keyword evidence="4 7" id="KW-0413">Isomerase</keyword>